<evidence type="ECO:0000259" key="1">
    <source>
        <dbReference type="Pfam" id="PF01968"/>
    </source>
</evidence>
<organism evidence="3 4">
    <name type="scientific">Meridianimarinicoccus roseus</name>
    <dbReference type="NCBI Taxonomy" id="2072018"/>
    <lineage>
        <taxon>Bacteria</taxon>
        <taxon>Pseudomonadati</taxon>
        <taxon>Pseudomonadota</taxon>
        <taxon>Alphaproteobacteria</taxon>
        <taxon>Rhodobacterales</taxon>
        <taxon>Paracoccaceae</taxon>
        <taxon>Meridianimarinicoccus</taxon>
    </lineage>
</organism>
<dbReference type="PANTHER" id="PTHR11365:SF10">
    <property type="entry name" value="HYDANTOINASE_OXOPROLINASE"/>
    <property type="match status" value="1"/>
</dbReference>
<evidence type="ECO:0000313" key="4">
    <source>
        <dbReference type="Proteomes" id="UP000245680"/>
    </source>
</evidence>
<dbReference type="InterPro" id="IPR043129">
    <property type="entry name" value="ATPase_NBD"/>
</dbReference>
<dbReference type="PANTHER" id="PTHR11365">
    <property type="entry name" value="5-OXOPROLINASE RELATED"/>
    <property type="match status" value="1"/>
</dbReference>
<dbReference type="InterPro" id="IPR008040">
    <property type="entry name" value="Hydant_A_N"/>
</dbReference>
<dbReference type="Pfam" id="PF01968">
    <property type="entry name" value="Hydantoinase_A"/>
    <property type="match status" value="1"/>
</dbReference>
<dbReference type="InterPro" id="IPR045079">
    <property type="entry name" value="Oxoprolinase-like"/>
</dbReference>
<evidence type="ECO:0000313" key="3">
    <source>
        <dbReference type="EMBL" id="PWR04130.1"/>
    </source>
</evidence>
<dbReference type="Proteomes" id="UP000245680">
    <property type="component" value="Unassembled WGS sequence"/>
</dbReference>
<dbReference type="Pfam" id="PF05378">
    <property type="entry name" value="Hydant_A_N"/>
    <property type="match status" value="1"/>
</dbReference>
<reference evidence="3 4" key="1">
    <citation type="submission" date="2018-05" db="EMBL/GenBank/DDBJ databases">
        <title>Rhodobacteraceae gen. nov., sp. nov. isolated from sea water.</title>
        <authorList>
            <person name="Ren Y."/>
        </authorList>
    </citation>
    <scope>NUCLEOTIDE SEQUENCE [LARGE SCALE GENOMIC DNA]</scope>
    <source>
        <strain evidence="3 4">TG-679</strain>
    </source>
</reference>
<evidence type="ECO:0000259" key="2">
    <source>
        <dbReference type="Pfam" id="PF05378"/>
    </source>
</evidence>
<protein>
    <submittedName>
        <fullName evidence="3">Hydantoinase subunit beta</fullName>
    </submittedName>
</protein>
<proteinExistence type="predicted"/>
<name>A0A2V2LEW2_9RHOB</name>
<dbReference type="InterPro" id="IPR002821">
    <property type="entry name" value="Hydantoinase_A"/>
</dbReference>
<dbReference type="AlphaFoldDB" id="A0A2V2LEW2"/>
<dbReference type="SUPFAM" id="SSF53067">
    <property type="entry name" value="Actin-like ATPase domain"/>
    <property type="match status" value="2"/>
</dbReference>
<feature type="domain" description="Hydantoinase/oxoprolinase N-terminal" evidence="2">
    <location>
        <begin position="2"/>
        <end position="171"/>
    </location>
</feature>
<accession>A0A2V2LEW2</accession>
<comment type="caution">
    <text evidence="3">The sequence shown here is derived from an EMBL/GenBank/DDBJ whole genome shotgun (WGS) entry which is preliminary data.</text>
</comment>
<dbReference type="GO" id="GO:0016787">
    <property type="term" value="F:hydrolase activity"/>
    <property type="evidence" value="ECO:0007669"/>
    <property type="project" value="InterPro"/>
</dbReference>
<gene>
    <name evidence="3" type="ORF">DKT77_03580</name>
</gene>
<feature type="domain" description="Hydantoinase A/oxoprolinase" evidence="1">
    <location>
        <begin position="191"/>
        <end position="356"/>
    </location>
</feature>
<dbReference type="EMBL" id="QGKU01000012">
    <property type="protein sequence ID" value="PWR04130.1"/>
    <property type="molecule type" value="Genomic_DNA"/>
</dbReference>
<sequence length="512" mass="53304">MKIGVDVGGTNTDAVILDGHGVRGWRKTPTTADVQSGIVAAISAALADAGAQAEDVDCVMIGTTQFTNAVIERRALQQVGVIRLALPATSAIPPLTDWPDDLVQAVGRHVTLVAGGYEFDGREIAPLDERAISKAAREWKAQGLKAAAVTSVFSPMNGTMERRAAEIILNEAPDLAVSLSGELGQFGLLPRENSTIINAALAGLATRVVGAFRAALKDLGLTVPLFISQNDGTLMRVEDVERYPVLTFASGPTNSMRGAAHLAGMGDAMVVDIGGTTSDIGMLRNGFPRQSTHFVDVGGVKTNFRMPDVLAVGLGGGSIIRDGGRRIGPDSVGYELTRRALCFGGDTLTATDIAVAGGWADVGDAVHLQGIGRDTIAAARTEMQRLIAANVEKMKTEARDLPLLVVGGGAILVDWDVPTASEVVRPAYASVANAVGAAIAQVSGEVETVVSITEANRAQVLDDARAEARRNAVSAGAIEASVEIIEVEQVPISYLPGNPSRLRVKAVGDLPV</sequence>
<dbReference type="RefSeq" id="WP_109810358.1">
    <property type="nucleotide sequence ID" value="NZ_QGKU01000012.1"/>
</dbReference>
<keyword evidence="4" id="KW-1185">Reference proteome</keyword>
<dbReference type="OrthoDB" id="9759608at2"/>
<dbReference type="Gene3D" id="3.30.420.40">
    <property type="match status" value="1"/>
</dbReference>